<dbReference type="SMART" id="SM00343">
    <property type="entry name" value="ZnF_C2HC"/>
    <property type="match status" value="3"/>
</dbReference>
<feature type="region of interest" description="Disordered" evidence="10">
    <location>
        <begin position="272"/>
        <end position="319"/>
    </location>
</feature>
<dbReference type="Proteomes" id="UP000694920">
    <property type="component" value="Unplaced"/>
</dbReference>
<feature type="region of interest" description="Disordered" evidence="10">
    <location>
        <begin position="481"/>
        <end position="502"/>
    </location>
</feature>
<feature type="compositionally biased region" description="Basic and acidic residues" evidence="10">
    <location>
        <begin position="1224"/>
        <end position="1235"/>
    </location>
</feature>
<dbReference type="GO" id="GO:0031499">
    <property type="term" value="C:TRAMP complex"/>
    <property type="evidence" value="ECO:0007669"/>
    <property type="project" value="TreeGrafter"/>
</dbReference>
<evidence type="ECO:0000256" key="8">
    <source>
        <dbReference type="ARBA" id="ARBA00043023"/>
    </source>
</evidence>
<keyword evidence="3" id="KW-0677">Repeat</keyword>
<evidence type="ECO:0000256" key="2">
    <source>
        <dbReference type="ARBA" id="ARBA00022723"/>
    </source>
</evidence>
<dbReference type="GO" id="GO:0071035">
    <property type="term" value="P:nuclear polyadenylation-dependent rRNA catabolic process"/>
    <property type="evidence" value="ECO:0007669"/>
    <property type="project" value="TreeGrafter"/>
</dbReference>
<dbReference type="Gene3D" id="4.10.60.10">
    <property type="entry name" value="Zinc finger, CCHC-type"/>
    <property type="match status" value="2"/>
</dbReference>
<evidence type="ECO:0000313" key="12">
    <source>
        <dbReference type="Proteomes" id="UP000694920"/>
    </source>
</evidence>
<keyword evidence="5" id="KW-0862">Zinc</keyword>
<evidence type="ECO:0000256" key="10">
    <source>
        <dbReference type="SAM" id="MobiDB-lite"/>
    </source>
</evidence>
<keyword evidence="12" id="KW-1185">Reference proteome</keyword>
<reference evidence="13" key="1">
    <citation type="submission" date="2025-08" db="UniProtKB">
        <authorList>
            <consortium name="RefSeq"/>
        </authorList>
    </citation>
    <scope>IDENTIFICATION</scope>
</reference>
<feature type="compositionally biased region" description="Polar residues" evidence="10">
    <location>
        <begin position="401"/>
        <end position="418"/>
    </location>
</feature>
<dbReference type="GO" id="GO:0071039">
    <property type="term" value="P:nuclear polyadenylation-dependent CUT catabolic process"/>
    <property type="evidence" value="ECO:0007669"/>
    <property type="project" value="TreeGrafter"/>
</dbReference>
<dbReference type="GO" id="GO:0071031">
    <property type="term" value="P:nuclear mRNA surveillance of mRNA 3'-end processing"/>
    <property type="evidence" value="ECO:0007669"/>
    <property type="project" value="TreeGrafter"/>
</dbReference>
<feature type="region of interest" description="Disordered" evidence="10">
    <location>
        <begin position="349"/>
        <end position="469"/>
    </location>
</feature>
<dbReference type="InterPro" id="IPR001878">
    <property type="entry name" value="Znf_CCHC"/>
</dbReference>
<keyword evidence="6" id="KW-0539">Nucleus</keyword>
<sequence length="1587" mass="178765">MDSNVVMKNRSNMNDEEEGEANSELEARLYAEIYYSNEIPDKESPPQEQYSMTTINVKNHWRNIADIDQGVETNNPTTNSEVSQNIEDKPQPALGESSNRCHNIEASQVDENNGNFKQTNSENTNKKVHSKKGHTPKKKKSQNIESVTNESQEESDVPSLNKAFEEKNTEVHEIQLESQSATNIINNDNTNTEVNKGNKTPRSKKSKICQNNPVTPIKKKSHNNQQQLIEEDSVTNKIAENERIISENPARSDPSSLLNVLGQAAVDTFNLKKQGTSKNKKKHSKSANVETTSSNTTEKETVQKSKKSKKRKKASKRKNDKNIAPIIILTSSDSSDTITETLRKYKVLSKKSKIKERQSSRIYSTSDSDDSILEVPVPPKPAPPVINLHDSDDESREIGNRPNSPTTSLTSDHQLTTKKANKTADSELLPISDEDRNQTVSQTGALDTPVPTFETTSSESSNDSQPVGQTVLSNTTLQTNWTAKLPSNANSTPEEQPVVESEEHNIILNCTGIQRGASSLEEIKKMSATAESKQVSSDDSMTESEADNWGQLAQSRISLNESETALSSMKRVSISENEVTADNSKNVKHKKTKSKKGSDNSTKESHDATKKNYIPEFSGSVTFNFKEGSNNQEANSTEFTQALIQDPVENPEPAEETSSEKNDPIITHTETSNKEKSPNKRKRLSDTIISPSTSSKQARYSDAEAGPSSVGVNTPKKKNIEKSSRRNCAADYFFLPMSDELKSFYNESWGGERFDIQQVQGDMPKDPRHWAILDSDLCNPSRRQRYWSTQKCKQCHSDGHNKADCPFPKKVPNCHMCGKEGHTEPRCPEKKCLTCGRPTSSYVKTCEYCRKLKCSTCGSKGHEKSTCPDLWRRFHRTTNTLTVKISEDNNMIMKPANQLHCCNCARRGHDYTDCVKYRWSQHFPTPSYVTDYTDGPHYISNTENEVIEIPDESFVNENNEKNVDENIIGEKEPEPKEVPNDAEEAQENVIYSYTSRHVIENPRVWGKKWKTVKPDIQCIIDAGTMPWFLEDVADLVPLEFTISSSTKIYLRFTLRCEQKYLIAIKRMIMMWVRRDEVDKNHIILKELPLQKSEMIHVLLNKFNEAKVDFGNPADLLTEIKSLKRQIKEFHRNGIRSTQSEIATTRLLKLECRLVMTLKCQSSRGQLNTRKLSRITNIIHDLRQMKSKTVPIGTFFNIMFLCNNFFGQYVPIEAYKLTSDGTIPNKDKKNKNENNKKGKREKILRRNPERSARYNSDAGNVAGRKGASISNKETSSTDTRPCSGDTGNSSHTITSDTPIEASSTCTTTVAPVPSIFDIHATPQLLLPLQPPLVNPCNINFMNNSSFVRSDNVGQENFLPLDTARSSVYTDNNNPYNMPSHNLNQEGPLTGISNRSGMQYQPFNILGLPYESHSNNIHGTPYQFAYNNASQNTIQMNQLPNDSFSSDIIIDTIIHVENNQLKDNAQPKQIQNLNPPIYVANTSNTIPNLQPILNTKKARRRANLEKKRQDKLFQQKKNKNAQKATPAIRKNAQFAIQIAENLNIPRLTTAANVLKNKLRDGNVKKNDVFLFKQLILKLSAPKNRPKQTS</sequence>
<dbReference type="PROSITE" id="PS50158">
    <property type="entry name" value="ZF_CCHC"/>
    <property type="match status" value="2"/>
</dbReference>
<evidence type="ECO:0000256" key="3">
    <source>
        <dbReference type="ARBA" id="ARBA00022737"/>
    </source>
</evidence>
<feature type="region of interest" description="Disordered" evidence="10">
    <location>
        <begin position="66"/>
        <end position="235"/>
    </location>
</feature>
<feature type="region of interest" description="Disordered" evidence="10">
    <location>
        <begin position="528"/>
        <end position="548"/>
    </location>
</feature>
<name>A0AAJ7FGA9_CEPCN</name>
<feature type="region of interest" description="Disordered" evidence="10">
    <location>
        <begin position="1504"/>
        <end position="1524"/>
    </location>
</feature>
<feature type="compositionally biased region" description="Acidic residues" evidence="10">
    <location>
        <begin position="14"/>
        <end position="23"/>
    </location>
</feature>
<feature type="compositionally biased region" description="Polar residues" evidence="10">
    <location>
        <begin position="71"/>
        <end position="85"/>
    </location>
</feature>
<evidence type="ECO:0000256" key="4">
    <source>
        <dbReference type="ARBA" id="ARBA00022771"/>
    </source>
</evidence>
<feature type="compositionally biased region" description="Polar residues" evidence="10">
    <location>
        <begin position="96"/>
        <end position="123"/>
    </location>
</feature>
<feature type="compositionally biased region" description="Basic residues" evidence="10">
    <location>
        <begin position="304"/>
        <end position="319"/>
    </location>
</feature>
<dbReference type="InterPro" id="IPR036875">
    <property type="entry name" value="Znf_CCHC_sf"/>
</dbReference>
<dbReference type="KEGG" id="ccin:107265454"/>
<evidence type="ECO:0000256" key="6">
    <source>
        <dbReference type="ARBA" id="ARBA00023242"/>
    </source>
</evidence>
<dbReference type="PANTHER" id="PTHR46543">
    <property type="entry name" value="ZINC FINGER CCHC DOMAIN-CONTAINING PROTEIN 7"/>
    <property type="match status" value="1"/>
</dbReference>
<proteinExistence type="predicted"/>
<feature type="compositionally biased region" description="Basic residues" evidence="10">
    <location>
        <begin position="126"/>
        <end position="141"/>
    </location>
</feature>
<dbReference type="GeneID" id="107265454"/>
<feature type="domain" description="CCHC-type" evidence="11">
    <location>
        <begin position="853"/>
        <end position="869"/>
    </location>
</feature>
<feature type="compositionally biased region" description="Basic residues" evidence="10">
    <location>
        <begin position="586"/>
        <end position="595"/>
    </location>
</feature>
<keyword evidence="2" id="KW-0479">Metal-binding</keyword>
<feature type="compositionally biased region" description="Low complexity" evidence="10">
    <location>
        <begin position="182"/>
        <end position="192"/>
    </location>
</feature>
<feature type="compositionally biased region" description="Polar residues" evidence="10">
    <location>
        <begin position="453"/>
        <end position="469"/>
    </location>
</feature>
<evidence type="ECO:0000256" key="1">
    <source>
        <dbReference type="ARBA" id="ARBA00004123"/>
    </source>
</evidence>
<feature type="compositionally biased region" description="Basic and acidic residues" evidence="10">
    <location>
        <begin position="596"/>
        <end position="610"/>
    </location>
</feature>
<evidence type="ECO:0000259" key="11">
    <source>
        <dbReference type="PROSITE" id="PS50158"/>
    </source>
</evidence>
<dbReference type="GO" id="GO:0008270">
    <property type="term" value="F:zinc ion binding"/>
    <property type="evidence" value="ECO:0007669"/>
    <property type="project" value="UniProtKB-KW"/>
</dbReference>
<organism evidence="12 13">
    <name type="scientific">Cephus cinctus</name>
    <name type="common">Wheat stem sawfly</name>
    <dbReference type="NCBI Taxonomy" id="211228"/>
    <lineage>
        <taxon>Eukaryota</taxon>
        <taxon>Metazoa</taxon>
        <taxon>Ecdysozoa</taxon>
        <taxon>Arthropoda</taxon>
        <taxon>Hexapoda</taxon>
        <taxon>Insecta</taxon>
        <taxon>Pterygota</taxon>
        <taxon>Neoptera</taxon>
        <taxon>Endopterygota</taxon>
        <taxon>Hymenoptera</taxon>
        <taxon>Cephoidea</taxon>
        <taxon>Cephidae</taxon>
        <taxon>Cephus</taxon>
    </lineage>
</organism>
<comment type="subcellular location">
    <subcellularLocation>
        <location evidence="1">Nucleus</location>
    </subcellularLocation>
</comment>
<feature type="region of interest" description="Disordered" evidence="10">
    <location>
        <begin position="1"/>
        <end position="24"/>
    </location>
</feature>
<protein>
    <recommendedName>
        <fullName evidence="7">Zinc finger CCHC domain-containing protein 7</fullName>
    </recommendedName>
    <alternativeName>
        <fullName evidence="8">TRAMP-like complex RNA-binding factor ZCCHC7</fullName>
    </alternativeName>
</protein>
<feature type="compositionally biased region" description="Basic and acidic residues" evidence="10">
    <location>
        <begin position="163"/>
        <end position="175"/>
    </location>
</feature>
<feature type="compositionally biased region" description="Polar residues" evidence="10">
    <location>
        <begin position="481"/>
        <end position="494"/>
    </location>
</feature>
<dbReference type="GO" id="GO:0071037">
    <property type="term" value="P:nuclear polyadenylation-dependent snRNA catabolic process"/>
    <property type="evidence" value="ECO:0007669"/>
    <property type="project" value="TreeGrafter"/>
</dbReference>
<feature type="region of interest" description="Disordered" evidence="10">
    <location>
        <begin position="577"/>
        <end position="613"/>
    </location>
</feature>
<dbReference type="CTD" id="84186"/>
<dbReference type="SUPFAM" id="SSF57756">
    <property type="entry name" value="Retrovirus zinc finger-like domains"/>
    <property type="match status" value="1"/>
</dbReference>
<feature type="domain" description="CCHC-type" evidence="11">
    <location>
        <begin position="814"/>
        <end position="829"/>
    </location>
</feature>
<feature type="compositionally biased region" description="Polar residues" evidence="10">
    <location>
        <begin position="529"/>
        <end position="539"/>
    </location>
</feature>
<dbReference type="InterPro" id="IPR051644">
    <property type="entry name" value="TRAMP_AT-DNA-binding"/>
</dbReference>
<feature type="compositionally biased region" description="Polar residues" evidence="10">
    <location>
        <begin position="1267"/>
        <end position="1301"/>
    </location>
</feature>
<evidence type="ECO:0000313" key="13">
    <source>
        <dbReference type="RefSeq" id="XP_015590411.1"/>
    </source>
</evidence>
<feature type="compositionally biased region" description="Polar residues" evidence="10">
    <location>
        <begin position="687"/>
        <end position="698"/>
    </location>
</feature>
<dbReference type="GO" id="GO:0071038">
    <property type="term" value="P:TRAMP-dependent tRNA surveillance pathway"/>
    <property type="evidence" value="ECO:0007669"/>
    <property type="project" value="TreeGrafter"/>
</dbReference>
<dbReference type="RefSeq" id="XP_015590411.1">
    <property type="nucleotide sequence ID" value="XM_015734925.2"/>
</dbReference>
<feature type="compositionally biased region" description="Low complexity" evidence="10">
    <location>
        <begin position="286"/>
        <end position="296"/>
    </location>
</feature>
<accession>A0AAJ7FGA9</accession>
<evidence type="ECO:0000256" key="7">
    <source>
        <dbReference type="ARBA" id="ARBA00041190"/>
    </source>
</evidence>
<gene>
    <name evidence="13" type="primary">LOC107265454</name>
</gene>
<dbReference type="PANTHER" id="PTHR46543:SF1">
    <property type="entry name" value="ZINC FINGER CCHC DOMAIN-CONTAINING PROTEIN 7"/>
    <property type="match status" value="1"/>
</dbReference>
<evidence type="ECO:0000256" key="9">
    <source>
        <dbReference type="PROSITE-ProRule" id="PRU00047"/>
    </source>
</evidence>
<feature type="region of interest" description="Disordered" evidence="10">
    <location>
        <begin position="1219"/>
        <end position="1301"/>
    </location>
</feature>
<dbReference type="GO" id="GO:0003723">
    <property type="term" value="F:RNA binding"/>
    <property type="evidence" value="ECO:0007669"/>
    <property type="project" value="TreeGrafter"/>
</dbReference>
<feature type="region of interest" description="Disordered" evidence="10">
    <location>
        <begin position="649"/>
        <end position="721"/>
    </location>
</feature>
<keyword evidence="4 9" id="KW-0863">Zinc-finger</keyword>
<evidence type="ECO:0000256" key="5">
    <source>
        <dbReference type="ARBA" id="ARBA00022833"/>
    </source>
</evidence>
<dbReference type="GO" id="GO:0071036">
    <property type="term" value="P:nuclear polyadenylation-dependent snoRNA catabolic process"/>
    <property type="evidence" value="ECO:0007669"/>
    <property type="project" value="TreeGrafter"/>
</dbReference>